<reference evidence="2 3" key="1">
    <citation type="submission" date="2020-08" db="EMBL/GenBank/DDBJ databases">
        <authorList>
            <person name="Koutsovoulos G."/>
            <person name="Danchin GJ E."/>
        </authorList>
    </citation>
    <scope>NUCLEOTIDE SEQUENCE [LARGE SCALE GENOMIC DNA]</scope>
</reference>
<name>A0A6V7UCS3_MELEN</name>
<protein>
    <submittedName>
        <fullName evidence="2">Uncharacterized protein</fullName>
    </submittedName>
</protein>
<dbReference type="EMBL" id="CAJEWN010000050">
    <property type="protein sequence ID" value="CAD2152162.1"/>
    <property type="molecule type" value="Genomic_DNA"/>
</dbReference>
<organism evidence="2 3">
    <name type="scientific">Meloidogyne enterolobii</name>
    <name type="common">Root-knot nematode worm</name>
    <name type="synonym">Meloidogyne mayaguensis</name>
    <dbReference type="NCBI Taxonomy" id="390850"/>
    <lineage>
        <taxon>Eukaryota</taxon>
        <taxon>Metazoa</taxon>
        <taxon>Ecdysozoa</taxon>
        <taxon>Nematoda</taxon>
        <taxon>Chromadorea</taxon>
        <taxon>Rhabditida</taxon>
        <taxon>Tylenchina</taxon>
        <taxon>Tylenchomorpha</taxon>
        <taxon>Tylenchoidea</taxon>
        <taxon>Meloidogynidae</taxon>
        <taxon>Meloidogyninae</taxon>
        <taxon>Meloidogyne</taxon>
    </lineage>
</organism>
<dbReference type="AlphaFoldDB" id="A0A6V7UCS3"/>
<feature type="chain" id="PRO_5028046829" evidence="1">
    <location>
        <begin position="18"/>
        <end position="143"/>
    </location>
</feature>
<dbReference type="Proteomes" id="UP000580250">
    <property type="component" value="Unassembled WGS sequence"/>
</dbReference>
<comment type="caution">
    <text evidence="2">The sequence shown here is derived from an EMBL/GenBank/DDBJ whole genome shotgun (WGS) entry which is preliminary data.</text>
</comment>
<evidence type="ECO:0000313" key="2">
    <source>
        <dbReference type="EMBL" id="CAD2152162.1"/>
    </source>
</evidence>
<proteinExistence type="predicted"/>
<gene>
    <name evidence="2" type="ORF">MENT_LOCUS10643</name>
</gene>
<sequence>MYFYFLFFLMSFLEGEAVENLYFYDEFSDLPLSRLPQLEKSLDLATELLNEEKRSSTINGRSLTDNNNPLLIRLVSNSLIKKFGGIKTKNDVRVRLFNSPTKPKSTNYRLVRVSDEQNRQEKTENMPNLNRNIANPLLRQLWT</sequence>
<evidence type="ECO:0000313" key="3">
    <source>
        <dbReference type="Proteomes" id="UP000580250"/>
    </source>
</evidence>
<feature type="signal peptide" evidence="1">
    <location>
        <begin position="1"/>
        <end position="17"/>
    </location>
</feature>
<evidence type="ECO:0000256" key="1">
    <source>
        <dbReference type="SAM" id="SignalP"/>
    </source>
</evidence>
<keyword evidence="1" id="KW-0732">Signal</keyword>
<accession>A0A6V7UCS3</accession>